<evidence type="ECO:0000256" key="4">
    <source>
        <dbReference type="RuleBase" id="RU000454"/>
    </source>
</evidence>
<keyword evidence="2 4" id="KW-0064">Aspartyl protease</keyword>
<dbReference type="SUPFAM" id="SSF50630">
    <property type="entry name" value="Acid proteases"/>
    <property type="match status" value="1"/>
</dbReference>
<dbReference type="Proteomes" id="UP000319257">
    <property type="component" value="Unassembled WGS sequence"/>
</dbReference>
<dbReference type="GO" id="GO:0006508">
    <property type="term" value="P:proteolysis"/>
    <property type="evidence" value="ECO:0007669"/>
    <property type="project" value="UniProtKB-KW"/>
</dbReference>
<dbReference type="PROSITE" id="PS51767">
    <property type="entry name" value="PEPTIDASE_A1"/>
    <property type="match status" value="1"/>
</dbReference>
<dbReference type="PANTHER" id="PTHR47966">
    <property type="entry name" value="BETA-SITE APP-CLEAVING ENZYME, ISOFORM A-RELATED"/>
    <property type="match status" value="1"/>
</dbReference>
<evidence type="ECO:0000313" key="8">
    <source>
        <dbReference type="Proteomes" id="UP000319257"/>
    </source>
</evidence>
<dbReference type="OrthoDB" id="15189at2759"/>
<evidence type="ECO:0000256" key="2">
    <source>
        <dbReference type="ARBA" id="ARBA00022750"/>
    </source>
</evidence>
<dbReference type="RefSeq" id="XP_030989520.1">
    <property type="nucleotide sequence ID" value="XM_031133121.1"/>
</dbReference>
<dbReference type="AlphaFoldDB" id="A0A507ASD8"/>
<organism evidence="7 8">
    <name type="scientific">Thyridium curvatum</name>
    <dbReference type="NCBI Taxonomy" id="1093900"/>
    <lineage>
        <taxon>Eukaryota</taxon>
        <taxon>Fungi</taxon>
        <taxon>Dikarya</taxon>
        <taxon>Ascomycota</taxon>
        <taxon>Pezizomycotina</taxon>
        <taxon>Sordariomycetes</taxon>
        <taxon>Sordariomycetidae</taxon>
        <taxon>Thyridiales</taxon>
        <taxon>Thyridiaceae</taxon>
        <taxon>Thyridium</taxon>
    </lineage>
</organism>
<dbReference type="GO" id="GO:0004190">
    <property type="term" value="F:aspartic-type endopeptidase activity"/>
    <property type="evidence" value="ECO:0007669"/>
    <property type="project" value="UniProtKB-KW"/>
</dbReference>
<dbReference type="InParanoid" id="A0A507ASD8"/>
<evidence type="ECO:0000256" key="1">
    <source>
        <dbReference type="ARBA" id="ARBA00007447"/>
    </source>
</evidence>
<reference evidence="7 8" key="1">
    <citation type="submission" date="2019-06" db="EMBL/GenBank/DDBJ databases">
        <title>Draft genome sequence of the filamentous fungus Phialemoniopsis curvata isolated from diesel fuel.</title>
        <authorList>
            <person name="Varaljay V.A."/>
            <person name="Lyon W.J."/>
            <person name="Crouch A.L."/>
            <person name="Drake C.E."/>
            <person name="Hollomon J.M."/>
            <person name="Nadeau L.J."/>
            <person name="Nunn H.S."/>
            <person name="Stevenson B.S."/>
            <person name="Bojanowski C.L."/>
            <person name="Crookes-Goodson W.J."/>
        </authorList>
    </citation>
    <scope>NUCLEOTIDE SEQUENCE [LARGE SCALE GENOMIC DNA]</scope>
    <source>
        <strain evidence="7 8">D216</strain>
    </source>
</reference>
<dbReference type="GeneID" id="41977943"/>
<dbReference type="PROSITE" id="PS00141">
    <property type="entry name" value="ASP_PROTEASE"/>
    <property type="match status" value="1"/>
</dbReference>
<accession>A0A507ASD8</accession>
<keyword evidence="4" id="KW-0645">Protease</keyword>
<evidence type="ECO:0000259" key="6">
    <source>
        <dbReference type="PROSITE" id="PS51767"/>
    </source>
</evidence>
<proteinExistence type="inferred from homology"/>
<protein>
    <recommendedName>
        <fullName evidence="6">Peptidase A1 domain-containing protein</fullName>
    </recommendedName>
</protein>
<feature type="domain" description="Peptidase A1" evidence="6">
    <location>
        <begin position="111"/>
        <end position="452"/>
    </location>
</feature>
<feature type="signal peptide" evidence="5">
    <location>
        <begin position="1"/>
        <end position="23"/>
    </location>
</feature>
<dbReference type="STRING" id="1093900.A0A507ASD8"/>
<dbReference type="CDD" id="cd05471">
    <property type="entry name" value="pepsin_like"/>
    <property type="match status" value="1"/>
</dbReference>
<dbReference type="Gene3D" id="2.40.70.10">
    <property type="entry name" value="Acid Proteases"/>
    <property type="match status" value="2"/>
</dbReference>
<sequence length="457" mass="49560">MHFIQSLVSLALACATAIPLIEARPSGHESRSDPLSLISPIRGFSFERMAATREPCELKPTRNFQRMKGISRKGAASRTAPVRIGAYQRQATPNDGAYQNITTTDARGVAYAVEVDINGVSVNLIVDTGSSDTWSVQSNYTCTDYMGSMLQQGACAFGHTKPQTFQYGPVPDVHLFVQYGDGEMVSGPMGLSDVTLANITVEKQQIALVNESYWIGDNYTTGILGLGYPSITDAFYGEPYDHEQYQSAPYSPVFTRMVQQGLVDPVFSLAISRNSTGGLLGWGGIPDIINGLDSSTYGYADIIIANIVGDPHTAWAYSFYTIIPDGFQFGMSTNEDKYPFIIDSGTTVNYLPLILADAINAAFDPPAKYLYSYGAYFTSCDAVAPPFSVVIGGTAFLINPKDMILRNQKDPLTGLCMTTVSTGGTGPFILGDAFLQNVLAVFDIGSAQMRFYGRPYY</sequence>
<evidence type="ECO:0000313" key="7">
    <source>
        <dbReference type="EMBL" id="TPX07809.1"/>
    </source>
</evidence>
<name>A0A507ASD8_9PEZI</name>
<dbReference type="InterPro" id="IPR033121">
    <property type="entry name" value="PEPTIDASE_A1"/>
</dbReference>
<dbReference type="InterPro" id="IPR001969">
    <property type="entry name" value="Aspartic_peptidase_AS"/>
</dbReference>
<dbReference type="Pfam" id="PF00026">
    <property type="entry name" value="Asp"/>
    <property type="match status" value="1"/>
</dbReference>
<comment type="similarity">
    <text evidence="1 4">Belongs to the peptidase A1 family.</text>
</comment>
<feature type="active site" evidence="3">
    <location>
        <position position="127"/>
    </location>
</feature>
<dbReference type="EMBL" id="SKBQ01000085">
    <property type="protein sequence ID" value="TPX07809.1"/>
    <property type="molecule type" value="Genomic_DNA"/>
</dbReference>
<feature type="chain" id="PRO_5021265701" description="Peptidase A1 domain-containing protein" evidence="5">
    <location>
        <begin position="24"/>
        <end position="457"/>
    </location>
</feature>
<evidence type="ECO:0000256" key="5">
    <source>
        <dbReference type="SAM" id="SignalP"/>
    </source>
</evidence>
<evidence type="ECO:0000256" key="3">
    <source>
        <dbReference type="PIRSR" id="PIRSR601461-1"/>
    </source>
</evidence>
<keyword evidence="4" id="KW-0378">Hydrolase</keyword>
<dbReference type="InterPro" id="IPR034164">
    <property type="entry name" value="Pepsin-like_dom"/>
</dbReference>
<dbReference type="PRINTS" id="PR00792">
    <property type="entry name" value="PEPSIN"/>
</dbReference>
<dbReference type="InterPro" id="IPR021109">
    <property type="entry name" value="Peptidase_aspartic_dom_sf"/>
</dbReference>
<feature type="active site" evidence="3">
    <location>
        <position position="343"/>
    </location>
</feature>
<dbReference type="PANTHER" id="PTHR47966:SF47">
    <property type="entry name" value="ENDOPEPTIDASE, PUTATIVE (AFU_ORTHOLOGUE AFUA_3G01220)-RELATED"/>
    <property type="match status" value="1"/>
</dbReference>
<keyword evidence="8" id="KW-1185">Reference proteome</keyword>
<keyword evidence="5" id="KW-0732">Signal</keyword>
<dbReference type="InterPro" id="IPR001461">
    <property type="entry name" value="Aspartic_peptidase_A1"/>
</dbReference>
<dbReference type="GO" id="GO:0000324">
    <property type="term" value="C:fungal-type vacuole"/>
    <property type="evidence" value="ECO:0007669"/>
    <property type="project" value="TreeGrafter"/>
</dbReference>
<comment type="caution">
    <text evidence="7">The sequence shown here is derived from an EMBL/GenBank/DDBJ whole genome shotgun (WGS) entry which is preliminary data.</text>
</comment>
<gene>
    <name evidence="7" type="ORF">E0L32_010496</name>
</gene>